<keyword evidence="1" id="KW-0812">Transmembrane</keyword>
<organism evidence="2 3">
    <name type="scientific">Phialemonium atrogriseum</name>
    <dbReference type="NCBI Taxonomy" id="1093897"/>
    <lineage>
        <taxon>Eukaryota</taxon>
        <taxon>Fungi</taxon>
        <taxon>Dikarya</taxon>
        <taxon>Ascomycota</taxon>
        <taxon>Pezizomycotina</taxon>
        <taxon>Sordariomycetes</taxon>
        <taxon>Sordariomycetidae</taxon>
        <taxon>Cephalothecales</taxon>
        <taxon>Cephalothecaceae</taxon>
        <taxon>Phialemonium</taxon>
    </lineage>
</organism>
<keyword evidence="1" id="KW-1133">Transmembrane helix</keyword>
<feature type="transmembrane region" description="Helical" evidence="1">
    <location>
        <begin position="55"/>
        <end position="80"/>
    </location>
</feature>
<evidence type="ECO:0000313" key="3">
    <source>
        <dbReference type="Proteomes" id="UP001244011"/>
    </source>
</evidence>
<protein>
    <submittedName>
        <fullName evidence="2">Uncharacterized protein</fullName>
    </submittedName>
</protein>
<accession>A0AAJ0C3H6</accession>
<proteinExistence type="predicted"/>
<dbReference type="GeneID" id="85313028"/>
<dbReference type="AlphaFoldDB" id="A0AAJ0C3H6"/>
<keyword evidence="3" id="KW-1185">Reference proteome</keyword>
<dbReference type="EMBL" id="MU839005">
    <property type="protein sequence ID" value="KAK1768408.1"/>
    <property type="molecule type" value="Genomic_DNA"/>
</dbReference>
<comment type="caution">
    <text evidence="2">The sequence shown here is derived from an EMBL/GenBank/DDBJ whole genome shotgun (WGS) entry which is preliminary data.</text>
</comment>
<dbReference type="Proteomes" id="UP001244011">
    <property type="component" value="Unassembled WGS sequence"/>
</dbReference>
<feature type="transmembrane region" description="Helical" evidence="1">
    <location>
        <begin position="105"/>
        <end position="130"/>
    </location>
</feature>
<name>A0AAJ0C3H6_9PEZI</name>
<evidence type="ECO:0000256" key="1">
    <source>
        <dbReference type="SAM" id="Phobius"/>
    </source>
</evidence>
<evidence type="ECO:0000313" key="2">
    <source>
        <dbReference type="EMBL" id="KAK1768408.1"/>
    </source>
</evidence>
<feature type="transmembrane region" description="Helical" evidence="1">
    <location>
        <begin position="25"/>
        <end position="43"/>
    </location>
</feature>
<dbReference type="RefSeq" id="XP_060284621.1">
    <property type="nucleotide sequence ID" value="XM_060429841.1"/>
</dbReference>
<keyword evidence="1" id="KW-0472">Membrane</keyword>
<reference evidence="2" key="1">
    <citation type="submission" date="2023-06" db="EMBL/GenBank/DDBJ databases">
        <title>Genome-scale phylogeny and comparative genomics of the fungal order Sordariales.</title>
        <authorList>
            <consortium name="Lawrence Berkeley National Laboratory"/>
            <person name="Hensen N."/>
            <person name="Bonometti L."/>
            <person name="Westerberg I."/>
            <person name="Brannstrom I.O."/>
            <person name="Guillou S."/>
            <person name="Cros-Aarteil S."/>
            <person name="Calhoun S."/>
            <person name="Haridas S."/>
            <person name="Kuo A."/>
            <person name="Mondo S."/>
            <person name="Pangilinan J."/>
            <person name="Riley R."/>
            <person name="Labutti K."/>
            <person name="Andreopoulos B."/>
            <person name="Lipzen A."/>
            <person name="Chen C."/>
            <person name="Yanf M."/>
            <person name="Daum C."/>
            <person name="Ng V."/>
            <person name="Clum A."/>
            <person name="Steindorff A."/>
            <person name="Ohm R."/>
            <person name="Martin F."/>
            <person name="Silar P."/>
            <person name="Natvig D."/>
            <person name="Lalanne C."/>
            <person name="Gautier V."/>
            <person name="Ament-Velasquez S.L."/>
            <person name="Kruys A."/>
            <person name="Hutchinson M.I."/>
            <person name="Powell A.J."/>
            <person name="Barry K."/>
            <person name="Miller A.N."/>
            <person name="Grigoriev I.V."/>
            <person name="Debuchy R."/>
            <person name="Gladieux P."/>
            <person name="Thoren M.H."/>
            <person name="Johannesson H."/>
        </authorList>
    </citation>
    <scope>NUCLEOTIDE SEQUENCE</scope>
    <source>
        <strain evidence="2">8032-3</strain>
    </source>
</reference>
<sequence>MRPGHPQGVPSDMFAGFPCHEPDLVTFYAFTAITFAGGAYIIVNRDRWASPRVTVYAWAVLYSAYLAVVLVYGCWFGAIYTSTIRLLFHGVVAGSASIPSKIFDALLLGLFAAFLSLLLLVWLAVVFMTARSLVIIWRRKEAQGIGTGVHKGEKDLVRPRSRSTSRSTV</sequence>
<gene>
    <name evidence="2" type="ORF">QBC33DRAFT_557869</name>
</gene>